<dbReference type="InterPro" id="IPR036380">
    <property type="entry name" value="Isochorismatase-like_sf"/>
</dbReference>
<keyword evidence="1 4" id="KW-0378">Hydrolase</keyword>
<organism evidence="4 5">
    <name type="scientific">Pseudodesulfovibrio piezophilus (strain DSM 21447 / JCM 15486 / C1TLV30)</name>
    <name type="common">Desulfovibrio piezophilus</name>
    <dbReference type="NCBI Taxonomy" id="1322246"/>
    <lineage>
        <taxon>Bacteria</taxon>
        <taxon>Pseudomonadati</taxon>
        <taxon>Thermodesulfobacteriota</taxon>
        <taxon>Desulfovibrionia</taxon>
        <taxon>Desulfovibrionales</taxon>
        <taxon>Desulfovibrionaceae</taxon>
    </lineage>
</organism>
<dbReference type="PATRIC" id="fig|879567.3.peg.1474"/>
<feature type="chain" id="PRO_5004019405" evidence="2">
    <location>
        <begin position="23"/>
        <end position="208"/>
    </location>
</feature>
<reference evidence="4 5" key="1">
    <citation type="journal article" date="2013" name="PLoS ONE">
        <title>The first genomic and proteomic characterization of a deep-sea sulfate reducer: insights into the piezophilic lifestyle of Desulfovibrio piezophilus.</title>
        <authorList>
            <person name="Pradel N."/>
            <person name="Ji B."/>
            <person name="Gimenez G."/>
            <person name="Talla E."/>
            <person name="Lenoble P."/>
            <person name="Garel M."/>
            <person name="Tamburini C."/>
            <person name="Fourquet P."/>
            <person name="Lebrun R."/>
            <person name="Bertin P."/>
            <person name="Denis Y."/>
            <person name="Pophillat M."/>
            <person name="Barbe V."/>
            <person name="Ollivier B."/>
            <person name="Dolla A."/>
        </authorList>
    </citation>
    <scope>NUCLEOTIDE SEQUENCE [LARGE SCALE GENOMIC DNA]</scope>
    <source>
        <strain evidence="5">DSM 10523 / SB164P1</strain>
    </source>
</reference>
<dbReference type="PANTHER" id="PTHR43540">
    <property type="entry name" value="PEROXYUREIDOACRYLATE/UREIDOACRYLATE AMIDOHYDROLASE-RELATED"/>
    <property type="match status" value="1"/>
</dbReference>
<reference evidence="5" key="2">
    <citation type="journal article" date="2013" name="Stand. Genomic Sci.">
        <title>Complete genome sequence of Desulfocapsa sulfexigens, a marine deltaproteobacterium specialized in disproportionating inorganic sulfur compounds.</title>
        <authorList>
            <person name="Finster K.W."/>
            <person name="Kjeldsen K.U."/>
            <person name="Kube M."/>
            <person name="Reinhardt R."/>
            <person name="Mussmann M."/>
            <person name="Amann R."/>
            <person name="Schreiber L."/>
        </authorList>
    </citation>
    <scope>NUCLEOTIDE SEQUENCE [LARGE SCALE GENOMIC DNA]</scope>
    <source>
        <strain evidence="5">DSM 10523 / SB164P1</strain>
    </source>
</reference>
<name>M1WPX6_PSEP2</name>
<evidence type="ECO:0000256" key="1">
    <source>
        <dbReference type="ARBA" id="ARBA00022801"/>
    </source>
</evidence>
<keyword evidence="2" id="KW-0732">Signal</keyword>
<evidence type="ECO:0000313" key="5">
    <source>
        <dbReference type="Proteomes" id="UP000011724"/>
    </source>
</evidence>
<dbReference type="STRING" id="1322246.BN4_11414"/>
<dbReference type="CDD" id="cd00431">
    <property type="entry name" value="cysteine_hydrolases"/>
    <property type="match status" value="1"/>
</dbReference>
<dbReference type="KEGG" id="dpi:BN4_11414"/>
<dbReference type="InterPro" id="IPR000868">
    <property type="entry name" value="Isochorismatase-like_dom"/>
</dbReference>
<dbReference type="PANTHER" id="PTHR43540:SF6">
    <property type="entry name" value="ISOCHORISMATASE-LIKE DOMAIN-CONTAINING PROTEIN"/>
    <property type="match status" value="1"/>
</dbReference>
<feature type="signal peptide" evidence="2">
    <location>
        <begin position="1"/>
        <end position="22"/>
    </location>
</feature>
<dbReference type="InterPro" id="IPR050272">
    <property type="entry name" value="Isochorismatase-like_hydrls"/>
</dbReference>
<proteinExistence type="predicted"/>
<dbReference type="GO" id="GO:0016787">
    <property type="term" value="F:hydrolase activity"/>
    <property type="evidence" value="ECO:0007669"/>
    <property type="project" value="UniProtKB-KW"/>
</dbReference>
<evidence type="ECO:0000259" key="3">
    <source>
        <dbReference type="Pfam" id="PF00857"/>
    </source>
</evidence>
<dbReference type="EMBL" id="FO203427">
    <property type="protein sequence ID" value="CCH48649.1"/>
    <property type="molecule type" value="Genomic_DNA"/>
</dbReference>
<accession>M1WPX6</accession>
<protein>
    <submittedName>
        <fullName evidence="4">Isochorismatase hydrolase</fullName>
    </submittedName>
</protein>
<dbReference type="SUPFAM" id="SSF52499">
    <property type="entry name" value="Isochorismatase-like hydrolases"/>
    <property type="match status" value="1"/>
</dbReference>
<sequence>MLRKVIFFMTAITLLAWSKAQAGSTIIELWTKAPPPPVPKVFPVTVDAHHTALLILDIEERTCDIEQRPRCLETVPHIAALMKSARAQAMPVIYSQIARPTPILPEVLPAPGDPIVSSGVNKFYHTDLEAILKIKKINTVIITGTAAHGAVLHTATGAAMRGLSVIIPVDCLSGASLYTEQAAVWCLINGPGTRRNTTLTTSNLITIQ</sequence>
<dbReference type="Gene3D" id="3.40.50.850">
    <property type="entry name" value="Isochorismatase-like"/>
    <property type="match status" value="1"/>
</dbReference>
<dbReference type="Proteomes" id="UP000011724">
    <property type="component" value="Chromosome"/>
</dbReference>
<dbReference type="AlphaFoldDB" id="M1WPX6"/>
<evidence type="ECO:0000313" key="4">
    <source>
        <dbReference type="EMBL" id="CCH48649.1"/>
    </source>
</evidence>
<keyword evidence="5" id="KW-1185">Reference proteome</keyword>
<dbReference type="HOGENOM" id="CLU_097543_0_0_7"/>
<dbReference type="Pfam" id="PF00857">
    <property type="entry name" value="Isochorismatase"/>
    <property type="match status" value="1"/>
</dbReference>
<dbReference type="eggNOG" id="COG1335">
    <property type="taxonomic scope" value="Bacteria"/>
</dbReference>
<gene>
    <name evidence="4" type="ordered locus">BN4_11414</name>
</gene>
<dbReference type="RefSeq" id="WP_015414695.1">
    <property type="nucleotide sequence ID" value="NC_020409.1"/>
</dbReference>
<dbReference type="OrthoDB" id="8348970at2"/>
<feature type="domain" description="Isochorismatase-like" evidence="3">
    <location>
        <begin position="51"/>
        <end position="185"/>
    </location>
</feature>
<dbReference type="BioCyc" id="DPIE1322246:BN4_RS07105-MONOMER"/>
<evidence type="ECO:0000256" key="2">
    <source>
        <dbReference type="SAM" id="SignalP"/>
    </source>
</evidence>